<feature type="transmembrane region" description="Helical" evidence="2">
    <location>
        <begin position="237"/>
        <end position="255"/>
    </location>
</feature>
<feature type="transmembrane region" description="Helical" evidence="2">
    <location>
        <begin position="149"/>
        <end position="169"/>
    </location>
</feature>
<evidence type="ECO:0000256" key="1">
    <source>
        <dbReference type="SAM" id="MobiDB-lite"/>
    </source>
</evidence>
<proteinExistence type="predicted"/>
<protein>
    <recommendedName>
        <fullName evidence="5">DUF2637 domain-containing protein</fullName>
    </recommendedName>
</protein>
<evidence type="ECO:0000313" key="4">
    <source>
        <dbReference type="Proteomes" id="UP000715441"/>
    </source>
</evidence>
<feature type="compositionally biased region" description="Acidic residues" evidence="1">
    <location>
        <begin position="114"/>
        <end position="123"/>
    </location>
</feature>
<name>A0ABX1J1P0_9PSEU</name>
<evidence type="ECO:0000313" key="3">
    <source>
        <dbReference type="EMBL" id="NKQ52192.1"/>
    </source>
</evidence>
<sequence length="376" mass="41496">METERDQQAASTDVLSSAAHAARLVMLDTMDEKIRYACEALVQPSTSDVLAFLVTYGVVTSPKRERAYVSTQVEKWRKERGLGDTGDLPRMSLEMLTELDSRKNSEEAEKTDTPEAEAADDTTTEPPVTTTEEAPAPAKRTSPEGSRGFYLVAFMSLLVSVDTSWRFFGDKLGISNIYERAAMFAVVEVALIACGFAMRAGIRSAHGKPGPARLILWALCAASGYMAFDLAGPVSGLARVALGPVLGVVMLHLALGLELRASRTRVGTWGRVSRELKERFLSRLGLGDDERDALARTRDRSARRAARLARAPWFTPFRKIRLARALRNANVAHDDRMRNRLMAELAAVQHADELRRLDLASPWSDSLANTLKYLRS</sequence>
<reference evidence="3 4" key="1">
    <citation type="submission" date="2020-04" db="EMBL/GenBank/DDBJ databases">
        <title>Novel species.</title>
        <authorList>
            <person name="Teo W.F.A."/>
            <person name="Lipun K."/>
            <person name="Srisuk N."/>
            <person name="Duangmal K."/>
        </authorList>
    </citation>
    <scope>NUCLEOTIDE SEQUENCE [LARGE SCALE GENOMIC DNA]</scope>
    <source>
        <strain evidence="3 4">K13G38</strain>
    </source>
</reference>
<comment type="caution">
    <text evidence="3">The sequence shown here is derived from an EMBL/GenBank/DDBJ whole genome shotgun (WGS) entry which is preliminary data.</text>
</comment>
<feature type="compositionally biased region" description="Basic and acidic residues" evidence="1">
    <location>
        <begin position="99"/>
        <end position="113"/>
    </location>
</feature>
<feature type="compositionally biased region" description="Low complexity" evidence="1">
    <location>
        <begin position="124"/>
        <end position="138"/>
    </location>
</feature>
<keyword evidence="2" id="KW-0472">Membrane</keyword>
<keyword evidence="2" id="KW-1133">Transmembrane helix</keyword>
<feature type="region of interest" description="Disordered" evidence="1">
    <location>
        <begin position="99"/>
        <end position="143"/>
    </location>
</feature>
<evidence type="ECO:0008006" key="5">
    <source>
        <dbReference type="Google" id="ProtNLM"/>
    </source>
</evidence>
<dbReference type="EMBL" id="JAAXLS010000002">
    <property type="protein sequence ID" value="NKQ52192.1"/>
    <property type="molecule type" value="Genomic_DNA"/>
</dbReference>
<evidence type="ECO:0000256" key="2">
    <source>
        <dbReference type="SAM" id="Phobius"/>
    </source>
</evidence>
<dbReference type="Proteomes" id="UP000715441">
    <property type="component" value="Unassembled WGS sequence"/>
</dbReference>
<dbReference type="RefSeq" id="WP_168511817.1">
    <property type="nucleotide sequence ID" value="NZ_JAAXLS010000002.1"/>
</dbReference>
<keyword evidence="2" id="KW-0812">Transmembrane</keyword>
<feature type="transmembrane region" description="Helical" evidence="2">
    <location>
        <begin position="181"/>
        <end position="202"/>
    </location>
</feature>
<keyword evidence="4" id="KW-1185">Reference proteome</keyword>
<organism evidence="3 4">
    <name type="scientific">Amycolatopsis acididurans</name>
    <dbReference type="NCBI Taxonomy" id="2724524"/>
    <lineage>
        <taxon>Bacteria</taxon>
        <taxon>Bacillati</taxon>
        <taxon>Actinomycetota</taxon>
        <taxon>Actinomycetes</taxon>
        <taxon>Pseudonocardiales</taxon>
        <taxon>Pseudonocardiaceae</taxon>
        <taxon>Amycolatopsis</taxon>
    </lineage>
</organism>
<accession>A0ABX1J1P0</accession>
<gene>
    <name evidence="3" type="ORF">HFP15_04790</name>
</gene>
<feature type="transmembrane region" description="Helical" evidence="2">
    <location>
        <begin position="214"/>
        <end position="231"/>
    </location>
</feature>